<feature type="binding site" evidence="9">
    <location>
        <begin position="32"/>
        <end position="33"/>
    </location>
    <ligand>
        <name>FAD</name>
        <dbReference type="ChEBI" id="CHEBI:57692"/>
    </ligand>
</feature>
<comment type="pathway">
    <text evidence="2">Plant hormone metabolism; auxin biosynthesis.</text>
</comment>
<dbReference type="GO" id="GO:0050361">
    <property type="term" value="F:tryptophan 2-monooxygenase activity"/>
    <property type="evidence" value="ECO:0007669"/>
    <property type="project" value="UniProtKB-EC"/>
</dbReference>
<dbReference type="EMBL" id="CP000360">
    <property type="protein sequence ID" value="ABF40282.1"/>
    <property type="molecule type" value="Genomic_DNA"/>
</dbReference>
<evidence type="ECO:0000256" key="4">
    <source>
        <dbReference type="ARBA" id="ARBA00012535"/>
    </source>
</evidence>
<accession>Q1IS68</accession>
<keyword evidence="7" id="KW-0073">Auxin biosynthesis</keyword>
<reference evidence="11 12" key="1">
    <citation type="journal article" date="2009" name="Appl. Environ. Microbiol.">
        <title>Three genomes from the phylum Acidobacteria provide insight into the lifestyles of these microorganisms in soils.</title>
        <authorList>
            <person name="Ward N.L."/>
            <person name="Challacombe J.F."/>
            <person name="Janssen P.H."/>
            <person name="Henrissat B."/>
            <person name="Coutinho P.M."/>
            <person name="Wu M."/>
            <person name="Xie G."/>
            <person name="Haft D.H."/>
            <person name="Sait M."/>
            <person name="Badger J."/>
            <person name="Barabote R.D."/>
            <person name="Bradley B."/>
            <person name="Brettin T.S."/>
            <person name="Brinkac L.M."/>
            <person name="Bruce D."/>
            <person name="Creasy T."/>
            <person name="Daugherty S.C."/>
            <person name="Davidsen T.M."/>
            <person name="DeBoy R.T."/>
            <person name="Detter J.C."/>
            <person name="Dodson R.J."/>
            <person name="Durkin A.S."/>
            <person name="Ganapathy A."/>
            <person name="Gwinn-Giglio M."/>
            <person name="Han C.S."/>
            <person name="Khouri H."/>
            <person name="Kiss H."/>
            <person name="Kothari S.P."/>
            <person name="Madupu R."/>
            <person name="Nelson K.E."/>
            <person name="Nelson W.C."/>
            <person name="Paulsen I."/>
            <person name="Penn K."/>
            <person name="Ren Q."/>
            <person name="Rosovitz M.J."/>
            <person name="Selengut J.D."/>
            <person name="Shrivastava S."/>
            <person name="Sullivan S.A."/>
            <person name="Tapia R."/>
            <person name="Thompson L.S."/>
            <person name="Watkins K.L."/>
            <person name="Yang Q."/>
            <person name="Yu C."/>
            <person name="Zafar N."/>
            <person name="Zhou L."/>
            <person name="Kuske C.R."/>
        </authorList>
    </citation>
    <scope>NUCLEOTIDE SEQUENCE [LARGE SCALE GENOMIC DNA]</scope>
    <source>
        <strain evidence="11 12">Ellin345</strain>
    </source>
</reference>
<feature type="binding site" evidence="9">
    <location>
        <position position="13"/>
    </location>
    <ligand>
        <name>FAD</name>
        <dbReference type="ChEBI" id="CHEBI:57692"/>
    </ligand>
</feature>
<dbReference type="InterPro" id="IPR002937">
    <property type="entry name" value="Amino_oxidase"/>
</dbReference>
<dbReference type="HOGENOM" id="CLU_004498_10_3_0"/>
<evidence type="ECO:0000313" key="11">
    <source>
        <dbReference type="EMBL" id="ABF40282.1"/>
    </source>
</evidence>
<keyword evidence="12" id="KW-1185">Reference proteome</keyword>
<dbReference type="Pfam" id="PF01593">
    <property type="entry name" value="Amino_oxidase"/>
    <property type="match status" value="1"/>
</dbReference>
<feature type="binding site" evidence="9">
    <location>
        <position position="200"/>
    </location>
    <ligand>
        <name>FAD</name>
        <dbReference type="ChEBI" id="CHEBI:57692"/>
    </ligand>
</feature>
<dbReference type="InterPro" id="IPR036188">
    <property type="entry name" value="FAD/NAD-bd_sf"/>
</dbReference>
<keyword evidence="6" id="KW-0560">Oxidoreductase</keyword>
<comment type="catalytic activity">
    <reaction evidence="8">
        <text>L-tryptophan + O2 = indole-3-acetamide + CO2 + H2O</text>
        <dbReference type="Rhea" id="RHEA:16165"/>
        <dbReference type="ChEBI" id="CHEBI:15377"/>
        <dbReference type="ChEBI" id="CHEBI:15379"/>
        <dbReference type="ChEBI" id="CHEBI:16031"/>
        <dbReference type="ChEBI" id="CHEBI:16526"/>
        <dbReference type="ChEBI" id="CHEBI:57912"/>
        <dbReference type="EC" id="1.13.12.3"/>
    </reaction>
</comment>
<dbReference type="PANTHER" id="PTHR10742">
    <property type="entry name" value="FLAVIN MONOAMINE OXIDASE"/>
    <property type="match status" value="1"/>
</dbReference>
<evidence type="ECO:0000259" key="10">
    <source>
        <dbReference type="Pfam" id="PF01593"/>
    </source>
</evidence>
<dbReference type="eggNOG" id="COG1231">
    <property type="taxonomic scope" value="Bacteria"/>
</dbReference>
<evidence type="ECO:0000256" key="8">
    <source>
        <dbReference type="ARBA" id="ARBA00047321"/>
    </source>
</evidence>
<evidence type="ECO:0000256" key="9">
    <source>
        <dbReference type="PIRSR" id="PIRSR601613-1"/>
    </source>
</evidence>
<evidence type="ECO:0000256" key="7">
    <source>
        <dbReference type="ARBA" id="ARBA00023070"/>
    </source>
</evidence>
<dbReference type="Gene3D" id="3.50.50.60">
    <property type="entry name" value="FAD/NAD(P)-binding domain"/>
    <property type="match status" value="1"/>
</dbReference>
<comment type="similarity">
    <text evidence="3">Belongs to the tryptophan 2-monooxygenase family.</text>
</comment>
<evidence type="ECO:0000256" key="1">
    <source>
        <dbReference type="ARBA" id="ARBA00001974"/>
    </source>
</evidence>
<evidence type="ECO:0000313" key="12">
    <source>
        <dbReference type="Proteomes" id="UP000002432"/>
    </source>
</evidence>
<dbReference type="Proteomes" id="UP000002432">
    <property type="component" value="Chromosome"/>
</dbReference>
<feature type="domain" description="Amine oxidase" evidence="10">
    <location>
        <begin position="12"/>
        <end position="425"/>
    </location>
</feature>
<comment type="cofactor">
    <cofactor evidence="1">
        <name>FAD</name>
        <dbReference type="ChEBI" id="CHEBI:57692"/>
    </cofactor>
</comment>
<sequence>MQDDVIIIGAGVSGLAAAAELHEAGLRVRILEARDRIGGRVWSLPVQGVEQAVELGAEFIHGKPPELFDIAKQARLDPVELGGENFASDGDRVRRFDFFQHSESVLNKLDDKAPDRSFLEFLREHGAETKPDAQWALRYVRGFHAADPGLISVHAMVREGEAEEEIDGDKQFRPSHGYQALLDWYLKRLEGAPIEVNHAVQHVSWSSDGVATLTMQGNVRRYTMASKAIITLPLALLQAGAVKFHPDLPEKWTAANKLAMGKVLRVTLQFRERFWAVKKDGPPDLHKMHFLMADDDYFPTWWTMHPVESPLLVGWAPDVCADKLRGMSHEEVVAQAKASLQRALPMYAAEITNSFISGYFHDWLADPYALGAYSYVKAGGLGAQEALASPVADTLFFAGEATESQGHHATVHGAIATGLRAAEEVKRALTSRR</sequence>
<dbReference type="KEGG" id="aba:Acid345_1280"/>
<dbReference type="PRINTS" id="PR00757">
    <property type="entry name" value="AMINEOXDASEF"/>
</dbReference>
<evidence type="ECO:0000256" key="5">
    <source>
        <dbReference type="ARBA" id="ARBA00017871"/>
    </source>
</evidence>
<name>Q1IS68_KORVE</name>
<dbReference type="EC" id="1.13.12.3" evidence="4"/>
<dbReference type="EnsemblBacteria" id="ABF40282">
    <property type="protein sequence ID" value="ABF40282"/>
    <property type="gene ID" value="Acid345_1280"/>
</dbReference>
<gene>
    <name evidence="11" type="ordered locus">Acid345_1280</name>
</gene>
<dbReference type="SUPFAM" id="SSF54373">
    <property type="entry name" value="FAD-linked reductases, C-terminal domain"/>
    <property type="match status" value="1"/>
</dbReference>
<dbReference type="GO" id="GO:0009851">
    <property type="term" value="P:auxin biosynthetic process"/>
    <property type="evidence" value="ECO:0007669"/>
    <property type="project" value="UniProtKB-KW"/>
</dbReference>
<evidence type="ECO:0000256" key="2">
    <source>
        <dbReference type="ARBA" id="ARBA00004814"/>
    </source>
</evidence>
<dbReference type="InterPro" id="IPR050281">
    <property type="entry name" value="Flavin_monoamine_oxidase"/>
</dbReference>
<organism evidence="11 12">
    <name type="scientific">Koribacter versatilis (strain Ellin345)</name>
    <dbReference type="NCBI Taxonomy" id="204669"/>
    <lineage>
        <taxon>Bacteria</taxon>
        <taxon>Pseudomonadati</taxon>
        <taxon>Acidobacteriota</taxon>
        <taxon>Terriglobia</taxon>
        <taxon>Terriglobales</taxon>
        <taxon>Candidatus Korobacteraceae</taxon>
        <taxon>Candidatus Korobacter</taxon>
    </lineage>
</organism>
<dbReference type="PANTHER" id="PTHR10742:SF410">
    <property type="entry name" value="LYSINE-SPECIFIC HISTONE DEMETHYLASE 2"/>
    <property type="match status" value="1"/>
</dbReference>
<dbReference type="STRING" id="204669.Acid345_1280"/>
<dbReference type="InterPro" id="IPR001613">
    <property type="entry name" value="Flavin_amine_oxidase"/>
</dbReference>
<proteinExistence type="inferred from homology"/>
<evidence type="ECO:0000256" key="3">
    <source>
        <dbReference type="ARBA" id="ARBA00005833"/>
    </source>
</evidence>
<dbReference type="SUPFAM" id="SSF51905">
    <property type="entry name" value="FAD/NAD(P)-binding domain"/>
    <property type="match status" value="1"/>
</dbReference>
<evidence type="ECO:0000256" key="6">
    <source>
        <dbReference type="ARBA" id="ARBA00023002"/>
    </source>
</evidence>
<dbReference type="AlphaFoldDB" id="Q1IS68"/>
<protein>
    <recommendedName>
        <fullName evidence="5">Tryptophan 2-monooxygenase</fullName>
        <ecNumber evidence="4">1.13.12.3</ecNumber>
    </recommendedName>
</protein>